<evidence type="ECO:0000256" key="14">
    <source>
        <dbReference type="RuleBase" id="RU368116"/>
    </source>
</evidence>
<organism evidence="16 17">
    <name type="scientific">Thamnocephalis sphaerospora</name>
    <dbReference type="NCBI Taxonomy" id="78915"/>
    <lineage>
        <taxon>Eukaryota</taxon>
        <taxon>Fungi</taxon>
        <taxon>Fungi incertae sedis</taxon>
        <taxon>Zoopagomycota</taxon>
        <taxon>Zoopagomycotina</taxon>
        <taxon>Zoopagomycetes</taxon>
        <taxon>Zoopagales</taxon>
        <taxon>Sigmoideomycetaceae</taxon>
        <taxon>Thamnocephalis</taxon>
    </lineage>
</organism>
<keyword evidence="7 14" id="KW-0547">Nucleotide-binding</keyword>
<dbReference type="GO" id="GO:0005634">
    <property type="term" value="C:nucleus"/>
    <property type="evidence" value="ECO:0007669"/>
    <property type="project" value="TreeGrafter"/>
</dbReference>
<keyword evidence="8 14" id="KW-0418">Kinase</keyword>
<dbReference type="PRINTS" id="PR00989">
    <property type="entry name" value="ADENOKINASE"/>
</dbReference>
<dbReference type="PROSITE" id="PS00584">
    <property type="entry name" value="PFKB_KINASES_2"/>
    <property type="match status" value="1"/>
</dbReference>
<dbReference type="EMBL" id="KZ992550">
    <property type="protein sequence ID" value="RKP09007.1"/>
    <property type="molecule type" value="Genomic_DNA"/>
</dbReference>
<keyword evidence="17" id="KW-1185">Reference proteome</keyword>
<dbReference type="InterPro" id="IPR029056">
    <property type="entry name" value="Ribokinase-like"/>
</dbReference>
<evidence type="ECO:0000256" key="1">
    <source>
        <dbReference type="ARBA" id="ARBA00001946"/>
    </source>
</evidence>
<evidence type="ECO:0000256" key="6">
    <source>
        <dbReference type="ARBA" id="ARBA00022726"/>
    </source>
</evidence>
<evidence type="ECO:0000256" key="12">
    <source>
        <dbReference type="ARBA" id="ARBA00068771"/>
    </source>
</evidence>
<sequence>MSANTATTTVAVDYEGVLFGLGNPLLDMCSKVELSFLEKYELKANDAILAGEKHADIYKELADNHEVVYLAGGSCQNSLRGAQRLLPPGSTFYVGCVGKDTDAEKLREAAAKDGLTVDYLLDHETPTGVCAMMINGPHRSLVTDLRAANKYQVLHLDQPEIKTAVERAQYFYIEGFFLTVSPDSILALAKHAAAENKVFSMNISAPFLCQFFREPMDASAPYWDFVFGNETEAAAWAESQGHKTQDLREIALLLANLPKINNQRKRYAVITQGAGHTLVATQGQISVAEVQSFAVDAIPKEEMEDTNGAGDAFVGGFLSQHLQGHSIDRSVNAGHYLAGRVIRQVSAQYPADIDLSHLDA</sequence>
<evidence type="ECO:0000256" key="3">
    <source>
        <dbReference type="ARBA" id="ARBA00010688"/>
    </source>
</evidence>
<reference evidence="17" key="1">
    <citation type="journal article" date="2018" name="Nat. Microbiol.">
        <title>Leveraging single-cell genomics to expand the fungal tree of life.</title>
        <authorList>
            <person name="Ahrendt S.R."/>
            <person name="Quandt C.A."/>
            <person name="Ciobanu D."/>
            <person name="Clum A."/>
            <person name="Salamov A."/>
            <person name="Andreopoulos B."/>
            <person name="Cheng J.F."/>
            <person name="Woyke T."/>
            <person name="Pelin A."/>
            <person name="Henrissat B."/>
            <person name="Reynolds N.K."/>
            <person name="Benny G.L."/>
            <person name="Smith M.E."/>
            <person name="James T.Y."/>
            <person name="Grigoriev I.V."/>
        </authorList>
    </citation>
    <scope>NUCLEOTIDE SEQUENCE [LARGE SCALE GENOMIC DNA]</scope>
    <source>
        <strain evidence="17">RSA 1356</strain>
    </source>
</reference>
<evidence type="ECO:0000256" key="11">
    <source>
        <dbReference type="ARBA" id="ARBA00051362"/>
    </source>
</evidence>
<accession>A0A4P9XSA9</accession>
<dbReference type="GO" id="GO:0005524">
    <property type="term" value="F:ATP binding"/>
    <property type="evidence" value="ECO:0007669"/>
    <property type="project" value="UniProtKB-UniRule"/>
</dbReference>
<comment type="function">
    <text evidence="14">ATP dependent phosphorylation of adenosine and other related nucleoside analogs to monophosphate derivatives.</text>
</comment>
<keyword evidence="5 14" id="KW-0808">Transferase</keyword>
<dbReference type="GO" id="GO:0044209">
    <property type="term" value="P:AMP salvage"/>
    <property type="evidence" value="ECO:0007669"/>
    <property type="project" value="UniProtKB-UniRule"/>
</dbReference>
<dbReference type="UniPathway" id="UPA00588">
    <property type="reaction ID" value="UER00659"/>
</dbReference>
<protein>
    <recommendedName>
        <fullName evidence="12 14">Adenosine kinase</fullName>
        <shortName evidence="14">AK</shortName>
        <ecNumber evidence="4 14">2.7.1.20</ecNumber>
    </recommendedName>
    <alternativeName>
        <fullName evidence="14">Adenosine 5'-phosphotransferase</fullName>
    </alternativeName>
</protein>
<feature type="domain" description="Carbohydrate kinase PfkB" evidence="15">
    <location>
        <begin position="37"/>
        <end position="352"/>
    </location>
</feature>
<dbReference type="GO" id="GO:0005829">
    <property type="term" value="C:cytosol"/>
    <property type="evidence" value="ECO:0007669"/>
    <property type="project" value="TreeGrafter"/>
</dbReference>
<evidence type="ECO:0000259" key="15">
    <source>
        <dbReference type="Pfam" id="PF00294"/>
    </source>
</evidence>
<dbReference type="EC" id="2.7.1.20" evidence="4 14"/>
<evidence type="ECO:0000256" key="10">
    <source>
        <dbReference type="ARBA" id="ARBA00022842"/>
    </source>
</evidence>
<dbReference type="SUPFAM" id="SSF53613">
    <property type="entry name" value="Ribokinase-like"/>
    <property type="match status" value="1"/>
</dbReference>
<keyword evidence="9 14" id="KW-0067">ATP-binding</keyword>
<keyword evidence="6 14" id="KW-0660">Purine salvage</keyword>
<dbReference type="AlphaFoldDB" id="A0A4P9XSA9"/>
<dbReference type="FunFam" id="3.40.1190.20:FF:000076">
    <property type="entry name" value="Adenosine kinase"/>
    <property type="match status" value="1"/>
</dbReference>
<evidence type="ECO:0000256" key="13">
    <source>
        <dbReference type="PIRSR" id="PIRSR601805-1"/>
    </source>
</evidence>
<dbReference type="CDD" id="cd01168">
    <property type="entry name" value="adenosine_kinase"/>
    <property type="match status" value="1"/>
</dbReference>
<evidence type="ECO:0000256" key="9">
    <source>
        <dbReference type="ARBA" id="ARBA00022840"/>
    </source>
</evidence>
<feature type="active site" description="Proton acceptor" evidence="13">
    <location>
        <position position="311"/>
    </location>
</feature>
<evidence type="ECO:0000256" key="2">
    <source>
        <dbReference type="ARBA" id="ARBA00004801"/>
    </source>
</evidence>
<evidence type="ECO:0000256" key="7">
    <source>
        <dbReference type="ARBA" id="ARBA00022741"/>
    </source>
</evidence>
<dbReference type="InterPro" id="IPR011611">
    <property type="entry name" value="PfkB_dom"/>
</dbReference>
<dbReference type="GO" id="GO:0006166">
    <property type="term" value="P:purine ribonucleoside salvage"/>
    <property type="evidence" value="ECO:0007669"/>
    <property type="project" value="UniProtKB-KW"/>
</dbReference>
<dbReference type="GO" id="GO:0004001">
    <property type="term" value="F:adenosine kinase activity"/>
    <property type="evidence" value="ECO:0007669"/>
    <property type="project" value="UniProtKB-UniRule"/>
</dbReference>
<dbReference type="OrthoDB" id="432447at2759"/>
<comment type="pathway">
    <text evidence="2 14">Purine metabolism; AMP biosynthesis via salvage pathway; AMP from adenosine: step 1/1.</text>
</comment>
<comment type="cofactor">
    <cofactor evidence="1 14">
        <name>Mg(2+)</name>
        <dbReference type="ChEBI" id="CHEBI:18420"/>
    </cofactor>
</comment>
<name>A0A4P9XSA9_9FUNG</name>
<evidence type="ECO:0000256" key="5">
    <source>
        <dbReference type="ARBA" id="ARBA00022679"/>
    </source>
</evidence>
<dbReference type="Gene3D" id="3.40.1190.20">
    <property type="match status" value="1"/>
</dbReference>
<dbReference type="InterPro" id="IPR001805">
    <property type="entry name" value="Adenokinase"/>
</dbReference>
<dbReference type="PANTHER" id="PTHR45769:SF3">
    <property type="entry name" value="ADENOSINE KINASE"/>
    <property type="match status" value="1"/>
</dbReference>
<keyword evidence="10 14" id="KW-0460">Magnesium</keyword>
<comment type="catalytic activity">
    <reaction evidence="11 14">
        <text>adenosine + ATP = AMP + ADP + H(+)</text>
        <dbReference type="Rhea" id="RHEA:20824"/>
        <dbReference type="ChEBI" id="CHEBI:15378"/>
        <dbReference type="ChEBI" id="CHEBI:16335"/>
        <dbReference type="ChEBI" id="CHEBI:30616"/>
        <dbReference type="ChEBI" id="CHEBI:456215"/>
        <dbReference type="ChEBI" id="CHEBI:456216"/>
        <dbReference type="EC" id="2.7.1.20"/>
    </reaction>
</comment>
<evidence type="ECO:0000256" key="8">
    <source>
        <dbReference type="ARBA" id="ARBA00022777"/>
    </source>
</evidence>
<evidence type="ECO:0000313" key="17">
    <source>
        <dbReference type="Proteomes" id="UP000271241"/>
    </source>
</evidence>
<evidence type="ECO:0000313" key="16">
    <source>
        <dbReference type="EMBL" id="RKP09007.1"/>
    </source>
</evidence>
<dbReference type="Proteomes" id="UP000271241">
    <property type="component" value="Unassembled WGS sequence"/>
</dbReference>
<dbReference type="Pfam" id="PF00294">
    <property type="entry name" value="PfkB"/>
    <property type="match status" value="1"/>
</dbReference>
<comment type="similarity">
    <text evidence="3 14">Belongs to the carbohydrate kinase PfkB family.</text>
</comment>
<dbReference type="PANTHER" id="PTHR45769">
    <property type="entry name" value="ADENOSINE KINASE"/>
    <property type="match status" value="1"/>
</dbReference>
<dbReference type="Gene3D" id="3.30.1110.10">
    <property type="match status" value="1"/>
</dbReference>
<gene>
    <name evidence="16" type="ORF">THASP1DRAFT_29198</name>
</gene>
<evidence type="ECO:0000256" key="4">
    <source>
        <dbReference type="ARBA" id="ARBA00012119"/>
    </source>
</evidence>
<dbReference type="STRING" id="78915.A0A4P9XSA9"/>
<dbReference type="InterPro" id="IPR002173">
    <property type="entry name" value="Carboh/pur_kinase_PfkB_CS"/>
</dbReference>
<proteinExistence type="inferred from homology"/>
<dbReference type="GO" id="GO:0006144">
    <property type="term" value="P:purine nucleobase metabolic process"/>
    <property type="evidence" value="ECO:0007669"/>
    <property type="project" value="TreeGrafter"/>
</dbReference>